<protein>
    <submittedName>
        <fullName evidence="1">DUF945 domain-containing protein</fullName>
    </submittedName>
</protein>
<sequence length="272" mass="30975">MFNRFYGTKTQNPLDNDQLRRMAPSVFAEHKHESRKDSYKFIPTIDIVEALRGEGFLPVYASESRVRDESKKGFAKHLLRFRQHDGFSAVGEVKPEIVLLNSHDGTSSYQLSAGLYRLVCSNGLIVSDGQIDCVRVRHSGNVVDNVIEGTFKIVKETPKVLEQMEVMRGLNLTRAEQGIFAEAAKGLRWDAEEVIVKNDDLLRVRRDADRSPDLWTTFNVLQEKMLKGGVEVENKETRRSQRAREVKGVSENVRLNKAIWTLADEMRKLKAA</sequence>
<proteinExistence type="predicted"/>
<organism evidence="1 2">
    <name type="scientific">Methylomonas rosea</name>
    <dbReference type="NCBI Taxonomy" id="2952227"/>
    <lineage>
        <taxon>Bacteria</taxon>
        <taxon>Pseudomonadati</taxon>
        <taxon>Pseudomonadota</taxon>
        <taxon>Gammaproteobacteria</taxon>
        <taxon>Methylococcales</taxon>
        <taxon>Methylococcaceae</taxon>
        <taxon>Methylomonas</taxon>
    </lineage>
</organism>
<dbReference type="Proteomes" id="UP001524570">
    <property type="component" value="Unassembled WGS sequence"/>
</dbReference>
<dbReference type="Pfam" id="PF06067">
    <property type="entry name" value="DUF932"/>
    <property type="match status" value="1"/>
</dbReference>
<evidence type="ECO:0000313" key="2">
    <source>
        <dbReference type="Proteomes" id="UP001524570"/>
    </source>
</evidence>
<keyword evidence="2" id="KW-1185">Reference proteome</keyword>
<dbReference type="InterPro" id="IPR026325">
    <property type="entry name" value="DUF932"/>
</dbReference>
<accession>A0ABT1U023</accession>
<gene>
    <name evidence="1" type="ORF">NP589_21505</name>
</gene>
<dbReference type="RefSeq" id="WP_256608800.1">
    <property type="nucleotide sequence ID" value="NZ_JANIBL010000143.1"/>
</dbReference>
<comment type="caution">
    <text evidence="1">The sequence shown here is derived from an EMBL/GenBank/DDBJ whole genome shotgun (WGS) entry which is preliminary data.</text>
</comment>
<reference evidence="1 2" key="1">
    <citation type="submission" date="2022-07" db="EMBL/GenBank/DDBJ databases">
        <title>Methylomonas rivi sp. nov., Methylomonas rosea sp. nov., Methylomonas aureus sp. nov. and Methylomonas subterranea sp. nov., four novel methanotrophs isolated from a freshwater creek and the deep terrestrial subsurface.</title>
        <authorList>
            <person name="Abin C."/>
            <person name="Sankaranarayanan K."/>
            <person name="Garner C."/>
            <person name="Sindelar R."/>
            <person name="Kotary K."/>
            <person name="Garner R."/>
            <person name="Barclay S."/>
            <person name="Lawson P."/>
            <person name="Krumholz L."/>
        </authorList>
    </citation>
    <scope>NUCLEOTIDE SEQUENCE [LARGE SCALE GENOMIC DNA]</scope>
    <source>
        <strain evidence="1 2">WSC-7</strain>
    </source>
</reference>
<evidence type="ECO:0000313" key="1">
    <source>
        <dbReference type="EMBL" id="MCQ8120001.1"/>
    </source>
</evidence>
<dbReference type="EMBL" id="JANIBL010000143">
    <property type="protein sequence ID" value="MCQ8120001.1"/>
    <property type="molecule type" value="Genomic_DNA"/>
</dbReference>
<name>A0ABT1U023_9GAMM</name>